<feature type="compositionally biased region" description="Polar residues" evidence="1">
    <location>
        <begin position="45"/>
        <end position="75"/>
    </location>
</feature>
<gene>
    <name evidence="2" type="ORF">CALVIDRAFT_358266</name>
</gene>
<organism evidence="2 3">
    <name type="scientific">Calocera viscosa (strain TUFC12733)</name>
    <dbReference type="NCBI Taxonomy" id="1330018"/>
    <lineage>
        <taxon>Eukaryota</taxon>
        <taxon>Fungi</taxon>
        <taxon>Dikarya</taxon>
        <taxon>Basidiomycota</taxon>
        <taxon>Agaricomycotina</taxon>
        <taxon>Dacrymycetes</taxon>
        <taxon>Dacrymycetales</taxon>
        <taxon>Dacrymycetaceae</taxon>
        <taxon>Calocera</taxon>
    </lineage>
</organism>
<sequence length="237" mass="25479">MSDDFDQFDDFDDSFLQQVDAIEQAEAKPRAATLPNSKRTSFSLFAAPTTWTRPPTNAARSVSGPSTHTPSTDTNAVRFPARTDASASASTRPAAKPPSSDPYDLSFDLDPAAVASLTQIENTFQRTGSTSSAKYQTTLYGTLARTPPRAAAEGGRSAVSAGPAGGAMAPARVGPFGRANQRTKQWDRTQFAATGIRNKGRTKRKKGRPREEEDESGEDLEEDVEFEQFPVPFVPSG</sequence>
<dbReference type="Proteomes" id="UP000076738">
    <property type="component" value="Unassembled WGS sequence"/>
</dbReference>
<keyword evidence="3" id="KW-1185">Reference proteome</keyword>
<feature type="compositionally biased region" description="Basic residues" evidence="1">
    <location>
        <begin position="198"/>
        <end position="208"/>
    </location>
</feature>
<dbReference type="EMBL" id="KV417271">
    <property type="protein sequence ID" value="KZO99736.1"/>
    <property type="molecule type" value="Genomic_DNA"/>
</dbReference>
<feature type="compositionally biased region" description="Low complexity" evidence="1">
    <location>
        <begin position="80"/>
        <end position="94"/>
    </location>
</feature>
<evidence type="ECO:0000313" key="2">
    <source>
        <dbReference type="EMBL" id="KZO99736.1"/>
    </source>
</evidence>
<dbReference type="STRING" id="1330018.A0A167QGE3"/>
<evidence type="ECO:0000256" key="1">
    <source>
        <dbReference type="SAM" id="MobiDB-lite"/>
    </source>
</evidence>
<accession>A0A167QGE3</accession>
<proteinExistence type="predicted"/>
<feature type="region of interest" description="Disordered" evidence="1">
    <location>
        <begin position="147"/>
        <end position="237"/>
    </location>
</feature>
<name>A0A167QGE3_CALVF</name>
<protein>
    <submittedName>
        <fullName evidence="2">Uncharacterized protein</fullName>
    </submittedName>
</protein>
<feature type="region of interest" description="Disordered" evidence="1">
    <location>
        <begin position="45"/>
        <end position="107"/>
    </location>
</feature>
<reference evidence="2 3" key="1">
    <citation type="journal article" date="2016" name="Mol. Biol. Evol.">
        <title>Comparative Genomics of Early-Diverging Mushroom-Forming Fungi Provides Insights into the Origins of Lignocellulose Decay Capabilities.</title>
        <authorList>
            <person name="Nagy L.G."/>
            <person name="Riley R."/>
            <person name="Tritt A."/>
            <person name="Adam C."/>
            <person name="Daum C."/>
            <person name="Floudas D."/>
            <person name="Sun H."/>
            <person name="Yadav J.S."/>
            <person name="Pangilinan J."/>
            <person name="Larsson K.H."/>
            <person name="Matsuura K."/>
            <person name="Barry K."/>
            <person name="Labutti K."/>
            <person name="Kuo R."/>
            <person name="Ohm R.A."/>
            <person name="Bhattacharya S.S."/>
            <person name="Shirouzu T."/>
            <person name="Yoshinaga Y."/>
            <person name="Martin F.M."/>
            <person name="Grigoriev I.V."/>
            <person name="Hibbett D.S."/>
        </authorList>
    </citation>
    <scope>NUCLEOTIDE SEQUENCE [LARGE SCALE GENOMIC DNA]</scope>
    <source>
        <strain evidence="2 3">TUFC12733</strain>
    </source>
</reference>
<evidence type="ECO:0000313" key="3">
    <source>
        <dbReference type="Proteomes" id="UP000076738"/>
    </source>
</evidence>
<dbReference type="AlphaFoldDB" id="A0A167QGE3"/>
<feature type="compositionally biased region" description="Acidic residues" evidence="1">
    <location>
        <begin position="212"/>
        <end position="226"/>
    </location>
</feature>
<feature type="compositionally biased region" description="Low complexity" evidence="1">
    <location>
        <begin position="154"/>
        <end position="174"/>
    </location>
</feature>